<evidence type="ECO:0000256" key="1">
    <source>
        <dbReference type="ARBA" id="ARBA00009437"/>
    </source>
</evidence>
<keyword evidence="4" id="KW-0804">Transcription</keyword>
<sequence>MGRARHLPPLNAVRTFEAAARNGSFLKAAEELNVTPGAVSRLVKTLENHLDVPLFLRSHRAVALSEDGQRYAESITQALDIIDRATDELRMGSNANVLSLRCHPTFAVHWLLPRWARFHAGHPGIQIDLKTTLVPESLNMDAVDFVIRIDRNSAPEERHGFVSERLVDVESLPVCAPQLLRRVPLNRPEDLRNHVLLHGALRPHDWPRWLEAAGISGVPSAQGPTFESLTLAYNAALAGAGVAIGIRAFVADDLSAGRLIKPFDFVRLSKSGFNMVYSAERFQRFRKVRAFRDWLLQERVREKEGGAGEAAD</sequence>
<dbReference type="Gene3D" id="3.40.190.10">
    <property type="entry name" value="Periplasmic binding protein-like II"/>
    <property type="match status" value="2"/>
</dbReference>
<dbReference type="GO" id="GO:0043565">
    <property type="term" value="F:sequence-specific DNA binding"/>
    <property type="evidence" value="ECO:0007669"/>
    <property type="project" value="TreeGrafter"/>
</dbReference>
<evidence type="ECO:0000256" key="2">
    <source>
        <dbReference type="ARBA" id="ARBA00023015"/>
    </source>
</evidence>
<dbReference type="InterPro" id="IPR000847">
    <property type="entry name" value="LysR_HTH_N"/>
</dbReference>
<organism evidence="6 7">
    <name type="scientific">Microbaculum marinisediminis</name>
    <dbReference type="NCBI Taxonomy" id="2931392"/>
    <lineage>
        <taxon>Bacteria</taxon>
        <taxon>Pseudomonadati</taxon>
        <taxon>Pseudomonadota</taxon>
        <taxon>Alphaproteobacteria</taxon>
        <taxon>Hyphomicrobiales</taxon>
        <taxon>Tepidamorphaceae</taxon>
        <taxon>Microbaculum</taxon>
    </lineage>
</organism>
<dbReference type="FunFam" id="3.40.190.10:FF:000017">
    <property type="entry name" value="Glycine cleavage system transcriptional activator"/>
    <property type="match status" value="1"/>
</dbReference>
<dbReference type="RefSeq" id="WP_261615377.1">
    <property type="nucleotide sequence ID" value="NZ_JALIDZ010000003.1"/>
</dbReference>
<dbReference type="InterPro" id="IPR036388">
    <property type="entry name" value="WH-like_DNA-bd_sf"/>
</dbReference>
<keyword evidence="7" id="KW-1185">Reference proteome</keyword>
<comment type="caution">
    <text evidence="6">The sequence shown here is derived from an EMBL/GenBank/DDBJ whole genome shotgun (WGS) entry which is preliminary data.</text>
</comment>
<dbReference type="InterPro" id="IPR036390">
    <property type="entry name" value="WH_DNA-bd_sf"/>
</dbReference>
<evidence type="ECO:0000256" key="3">
    <source>
        <dbReference type="ARBA" id="ARBA00023125"/>
    </source>
</evidence>
<dbReference type="Pfam" id="PF03466">
    <property type="entry name" value="LysR_substrate"/>
    <property type="match status" value="1"/>
</dbReference>
<evidence type="ECO:0000256" key="4">
    <source>
        <dbReference type="ARBA" id="ARBA00023163"/>
    </source>
</evidence>
<dbReference type="Proteomes" id="UP001320898">
    <property type="component" value="Unassembled WGS sequence"/>
</dbReference>
<name>A0AAW5QV87_9HYPH</name>
<dbReference type="Gene3D" id="1.10.10.10">
    <property type="entry name" value="Winged helix-like DNA-binding domain superfamily/Winged helix DNA-binding domain"/>
    <property type="match status" value="1"/>
</dbReference>
<dbReference type="NCBIfam" id="NF008352">
    <property type="entry name" value="PRK11139.1"/>
    <property type="match status" value="1"/>
</dbReference>
<dbReference type="PANTHER" id="PTHR30537">
    <property type="entry name" value="HTH-TYPE TRANSCRIPTIONAL REGULATOR"/>
    <property type="match status" value="1"/>
</dbReference>
<keyword evidence="3" id="KW-0238">DNA-binding</keyword>
<dbReference type="AlphaFoldDB" id="A0AAW5QV87"/>
<dbReference type="InterPro" id="IPR005119">
    <property type="entry name" value="LysR_subst-bd"/>
</dbReference>
<dbReference type="GO" id="GO:0006351">
    <property type="term" value="P:DNA-templated transcription"/>
    <property type="evidence" value="ECO:0007669"/>
    <property type="project" value="TreeGrafter"/>
</dbReference>
<dbReference type="Pfam" id="PF00126">
    <property type="entry name" value="HTH_1"/>
    <property type="match status" value="1"/>
</dbReference>
<dbReference type="PANTHER" id="PTHR30537:SF74">
    <property type="entry name" value="HTH-TYPE TRANSCRIPTIONAL REGULATOR TRPI"/>
    <property type="match status" value="1"/>
</dbReference>
<dbReference type="SUPFAM" id="SSF53850">
    <property type="entry name" value="Periplasmic binding protein-like II"/>
    <property type="match status" value="1"/>
</dbReference>
<dbReference type="CDD" id="cd08432">
    <property type="entry name" value="PBP2_GcdR_TrpI_HvrB_AmpR_like"/>
    <property type="match status" value="1"/>
</dbReference>
<gene>
    <name evidence="6" type="primary">gcvA</name>
    <name evidence="6" type="ORF">MUB46_08080</name>
</gene>
<reference evidence="6 7" key="1">
    <citation type="submission" date="2022-04" db="EMBL/GenBank/DDBJ databases">
        <authorList>
            <person name="Ye Y.-Q."/>
            <person name="Du Z.-J."/>
        </authorList>
    </citation>
    <scope>NUCLEOTIDE SEQUENCE [LARGE SCALE GENOMIC DNA]</scope>
    <source>
        <strain evidence="6 7">A6E488</strain>
    </source>
</reference>
<dbReference type="EMBL" id="JALIDZ010000003">
    <property type="protein sequence ID" value="MCT8971807.1"/>
    <property type="molecule type" value="Genomic_DNA"/>
</dbReference>
<evidence type="ECO:0000313" key="7">
    <source>
        <dbReference type="Proteomes" id="UP001320898"/>
    </source>
</evidence>
<dbReference type="SUPFAM" id="SSF46785">
    <property type="entry name" value="Winged helix' DNA-binding domain"/>
    <property type="match status" value="1"/>
</dbReference>
<evidence type="ECO:0000313" key="6">
    <source>
        <dbReference type="EMBL" id="MCT8971807.1"/>
    </source>
</evidence>
<dbReference type="PROSITE" id="PS50931">
    <property type="entry name" value="HTH_LYSR"/>
    <property type="match status" value="1"/>
</dbReference>
<protein>
    <submittedName>
        <fullName evidence="6">Transcriptional regulator GcvA</fullName>
    </submittedName>
</protein>
<dbReference type="FunFam" id="1.10.10.10:FF:000038">
    <property type="entry name" value="Glycine cleavage system transcriptional activator"/>
    <property type="match status" value="1"/>
</dbReference>
<keyword evidence="2" id="KW-0805">Transcription regulation</keyword>
<evidence type="ECO:0000259" key="5">
    <source>
        <dbReference type="PROSITE" id="PS50931"/>
    </source>
</evidence>
<comment type="similarity">
    <text evidence="1">Belongs to the LysR transcriptional regulatory family.</text>
</comment>
<dbReference type="GO" id="GO:0003700">
    <property type="term" value="F:DNA-binding transcription factor activity"/>
    <property type="evidence" value="ECO:0007669"/>
    <property type="project" value="InterPro"/>
</dbReference>
<proteinExistence type="inferred from homology"/>
<dbReference type="PRINTS" id="PR00039">
    <property type="entry name" value="HTHLYSR"/>
</dbReference>
<feature type="domain" description="HTH lysR-type" evidence="5">
    <location>
        <begin position="8"/>
        <end position="65"/>
    </location>
</feature>
<accession>A0AAW5QV87</accession>
<dbReference type="InterPro" id="IPR058163">
    <property type="entry name" value="LysR-type_TF_proteobact-type"/>
</dbReference>